<keyword evidence="4" id="KW-1185">Reference proteome</keyword>
<evidence type="ECO:0000259" key="2">
    <source>
        <dbReference type="Pfam" id="PF00656"/>
    </source>
</evidence>
<gene>
    <name evidence="3" type="ORF">DP114_03905</name>
</gene>
<feature type="domain" description="Peptidase C14 caspase" evidence="2">
    <location>
        <begin position="4"/>
        <end position="236"/>
    </location>
</feature>
<dbReference type="PANTHER" id="PTHR22576:SF37">
    <property type="entry name" value="MUCOSA-ASSOCIATED LYMPHOID TISSUE LYMPHOMA TRANSLOCATION PROTEIN 1"/>
    <property type="match status" value="1"/>
</dbReference>
<evidence type="ECO:0000256" key="1">
    <source>
        <dbReference type="ARBA" id="ARBA00009299"/>
    </source>
</evidence>
<dbReference type="Gene3D" id="3.40.50.1460">
    <property type="match status" value="1"/>
</dbReference>
<dbReference type="InterPro" id="IPR052039">
    <property type="entry name" value="Caspase-related_regulators"/>
</dbReference>
<dbReference type="Pfam" id="PF00656">
    <property type="entry name" value="Peptidase_C14"/>
    <property type="match status" value="1"/>
</dbReference>
<dbReference type="SUPFAM" id="SSF48439">
    <property type="entry name" value="Protein prenylyltransferase"/>
    <property type="match status" value="1"/>
</dbReference>
<dbReference type="InterPro" id="IPR027417">
    <property type="entry name" value="P-loop_NTPase"/>
</dbReference>
<dbReference type="Proteomes" id="UP000503129">
    <property type="component" value="Chromosome"/>
</dbReference>
<dbReference type="KEGG" id="bsen:DP114_03905"/>
<evidence type="ECO:0000313" key="4">
    <source>
        <dbReference type="Proteomes" id="UP000503129"/>
    </source>
</evidence>
<dbReference type="Gene3D" id="1.25.40.10">
    <property type="entry name" value="Tetratricopeptide repeat domain"/>
    <property type="match status" value="3"/>
</dbReference>
<dbReference type="InterPro" id="IPR018247">
    <property type="entry name" value="EF_Hand_1_Ca_BS"/>
</dbReference>
<dbReference type="RefSeq" id="WP_172195151.1">
    <property type="nucleotide sequence ID" value="NZ_CAWOXK010000001.1"/>
</dbReference>
<comment type="similarity">
    <text evidence="1">Belongs to the CpcE/RpcE/PecE family.</text>
</comment>
<dbReference type="SUPFAM" id="SSF52129">
    <property type="entry name" value="Caspase-like"/>
    <property type="match status" value="1"/>
</dbReference>
<dbReference type="EMBL" id="CP030118">
    <property type="protein sequence ID" value="QDL07168.1"/>
    <property type="molecule type" value="Genomic_DNA"/>
</dbReference>
<dbReference type="SUPFAM" id="SSF48371">
    <property type="entry name" value="ARM repeat"/>
    <property type="match status" value="1"/>
</dbReference>
<dbReference type="SMART" id="SM00028">
    <property type="entry name" value="TPR"/>
    <property type="match status" value="3"/>
</dbReference>
<sequence>MTGKRRALIIANNEFEDTHWQALYAPPQDAKALAEVLADPAIGNFEVEVLLNKSRHEVEQEIDDFFGDEQKSDLLLLYFSGHGFRDDDDNLYLVTRNTKRNRLASTAVSSQFIIGIMSRSIKEKKASGQVLLLDCCHSGSFAQPGVKGSQSTAIEDKFLQGRGRVVLTSSRAAQRSYEEKEADEEGLRLSYFTRALVQGLKTGEADIDGDGFISSVDLYQYVYQRIGKEKPEQTPQQWELGKEGQIIIAKNPHAIKDPWRETRQYVPSGFKVLDQKFFDNENKTPEAQILKLRVATWSLIIHGNYIERDGQDEALNLAKKMAQFPGISLMLIRGEPGAGKTAIMRWLVYQLFLQGHLILEKTQSEDPDWREQLEEFSEKIGKKHFYVIADDLFRQCELDEDKSHFPFTLIGTTRFNEDKHENLDGLGYEIKTWDVKLPNQEEKKRIIAKVCEDETVKRTLDSKTKKEREELMNDASMLVLMLQLSEGKPFDLIIADVIKRLPSEERYPVYEVFGVICSFYQYGITAPPEILPLCLPEYSKKAVQNVVEFAIDAELKGLVNLVSKGGFEGLATIHELIAKTAMTERNRRNKGENQPYSSTCLKEYLRAAIQAIDTTNKTHKRWACHGLRLLAVNDQASLVHQILKDYPDQIQSLQQGSRVFHLSLFAKIFEAVGLLAERDCCLEQTISTTPQSFSEWVYWLSVIEKFGNEEQKKEAIADTATWLKQHPDDRDVRNKYLKLIEKCGTAQDKQKAITNTATWLQLHPDDRDVRVKYLALIDKCGTAQHKQEAIAQTTTWLQQHPDDWHVRTKYLELIERYGTAQDKQQAIAQITTWLQQHPDDWDVRTKYLGLIERYGTAQDKQQAIAQTTTWLQQHPDDWDVRTKYLGLIERYGTAQDKQQAIAQTTTWLQQHPDDWDVRTKYLGLIERYGTAQDKQQAIAQTTTWLQQHPDDWDVRTKYLGLIERYGTAQDKQQAIAQTTTWLQQHPDDWDVRTKYLGLIERYGTAQDKQQAIAQTTTWLQQHPDDWDVRTKYLGLIERYGTAQDKQQAIADTATWLQQYPEDSYVRRHYLGLIGQCGKPEQQQQAIADTATWLQVHPEDSNVRTKYLALIGQCGKPEQKQQAIADTATWLQLHPEDSNVRTQYLGLIGQCGKPEQQQQAILETATWLQLHPQAGDVRTQYLSFVGKAGKEIIDVEPIINQQWQWLSQQKIVEESLWSAFLPVLYHHAQPSLIQEAINLALQQYPDTISIIFLIFGYFRDYLDYETCYQLADFFRQSRLHVSKWQNYVYAANFFRDYGDLDTAEAIYRRVIDSAKRHMIKHGNHMQKAIQFASLSYARLLVLRQPSEWYKAINYLKPILAENPKHPLAHLYMAQCYQVKGQKFYPLAINHFLKAIEFDREKNGHLWYEFGCFQRDTMENSYEAHKCFQNSVQQKINLPACVSLAELEVKAGRFDSAREYLQQGLALVPITRPEKEQRQQLEPLIQQIQQAIQEHSH</sequence>
<dbReference type="GO" id="GO:0004197">
    <property type="term" value="F:cysteine-type endopeptidase activity"/>
    <property type="evidence" value="ECO:0007669"/>
    <property type="project" value="InterPro"/>
</dbReference>
<proteinExistence type="inferred from homology"/>
<dbReference type="InterPro" id="IPR019734">
    <property type="entry name" value="TPR_rpt"/>
</dbReference>
<dbReference type="InterPro" id="IPR011990">
    <property type="entry name" value="TPR-like_helical_dom_sf"/>
</dbReference>
<dbReference type="PROSITE" id="PS00018">
    <property type="entry name" value="EF_HAND_1"/>
    <property type="match status" value="1"/>
</dbReference>
<dbReference type="PANTHER" id="PTHR22576">
    <property type="entry name" value="MUCOSA ASSOCIATED LYMPHOID TISSUE LYMPHOMA TRANSLOCATION PROTEIN 1/PARACASPASE"/>
    <property type="match status" value="1"/>
</dbReference>
<dbReference type="InterPro" id="IPR011600">
    <property type="entry name" value="Pept_C14_caspase"/>
</dbReference>
<dbReference type="SUPFAM" id="SSF48452">
    <property type="entry name" value="TPR-like"/>
    <property type="match status" value="1"/>
</dbReference>
<dbReference type="InterPro" id="IPR029030">
    <property type="entry name" value="Caspase-like_dom_sf"/>
</dbReference>
<dbReference type="NCBIfam" id="NF047832">
    <property type="entry name" value="caspase_w_EACC1"/>
    <property type="match status" value="1"/>
</dbReference>
<accession>A0A856M8S7</accession>
<dbReference type="SUPFAM" id="SSF52540">
    <property type="entry name" value="P-loop containing nucleoside triphosphate hydrolases"/>
    <property type="match status" value="1"/>
</dbReference>
<dbReference type="GO" id="GO:0006508">
    <property type="term" value="P:proteolysis"/>
    <property type="evidence" value="ECO:0007669"/>
    <property type="project" value="InterPro"/>
</dbReference>
<organism evidence="3 4">
    <name type="scientific">Brasilonema sennae CENA114</name>
    <dbReference type="NCBI Taxonomy" id="415709"/>
    <lineage>
        <taxon>Bacteria</taxon>
        <taxon>Bacillati</taxon>
        <taxon>Cyanobacteriota</taxon>
        <taxon>Cyanophyceae</taxon>
        <taxon>Nostocales</taxon>
        <taxon>Scytonemataceae</taxon>
        <taxon>Brasilonema</taxon>
        <taxon>Bromeliae group (in: Brasilonema)</taxon>
    </lineage>
</organism>
<evidence type="ECO:0000313" key="3">
    <source>
        <dbReference type="EMBL" id="QDL07168.1"/>
    </source>
</evidence>
<reference evidence="3 4" key="1">
    <citation type="submission" date="2018-06" db="EMBL/GenBank/DDBJ databases">
        <title>Comparative genomics of Brasilonema spp. strains.</title>
        <authorList>
            <person name="Alvarenga D.O."/>
            <person name="Fiore M.F."/>
            <person name="Varani A.M."/>
        </authorList>
    </citation>
    <scope>NUCLEOTIDE SEQUENCE [LARGE SCALE GENOMIC DNA]</scope>
    <source>
        <strain evidence="3 4">CENA114</strain>
    </source>
</reference>
<name>A0A856M8S7_9CYAN</name>
<dbReference type="InterPro" id="IPR016024">
    <property type="entry name" value="ARM-type_fold"/>
</dbReference>
<protein>
    <recommendedName>
        <fullName evidence="2">Peptidase C14 caspase domain-containing protein</fullName>
    </recommendedName>
</protein>